<dbReference type="InterPro" id="IPR050317">
    <property type="entry name" value="Plant_Fungal_Acyltransferase"/>
</dbReference>
<dbReference type="Gene3D" id="3.30.559.10">
    <property type="entry name" value="Chloramphenicol acetyltransferase-like domain"/>
    <property type="match status" value="2"/>
</dbReference>
<name>A0ABR2UGB8_9PEZI</name>
<dbReference type="EMBL" id="JARVKF010000440">
    <property type="protein sequence ID" value="KAK9413444.1"/>
    <property type="molecule type" value="Genomic_DNA"/>
</dbReference>
<dbReference type="PANTHER" id="PTHR31642">
    <property type="entry name" value="TRICHOTHECENE 3-O-ACETYLTRANSFERASE"/>
    <property type="match status" value="1"/>
</dbReference>
<organism evidence="2 3">
    <name type="scientific">Seiridium unicorne</name>
    <dbReference type="NCBI Taxonomy" id="138068"/>
    <lineage>
        <taxon>Eukaryota</taxon>
        <taxon>Fungi</taxon>
        <taxon>Dikarya</taxon>
        <taxon>Ascomycota</taxon>
        <taxon>Pezizomycotina</taxon>
        <taxon>Sordariomycetes</taxon>
        <taxon>Xylariomycetidae</taxon>
        <taxon>Amphisphaeriales</taxon>
        <taxon>Sporocadaceae</taxon>
        <taxon>Seiridium</taxon>
    </lineage>
</organism>
<proteinExistence type="predicted"/>
<accession>A0ABR2UGB8</accession>
<dbReference type="InterPro" id="IPR023213">
    <property type="entry name" value="CAT-like_dom_sf"/>
</dbReference>
<evidence type="ECO:0000256" key="1">
    <source>
        <dbReference type="ARBA" id="ARBA00022679"/>
    </source>
</evidence>
<protein>
    <submittedName>
        <fullName evidence="2">Uncharacterized protein</fullName>
    </submittedName>
</protein>
<reference evidence="2 3" key="1">
    <citation type="journal article" date="2024" name="J. Plant Pathol.">
        <title>Sequence and assembly of the genome of Seiridium unicorne, isolate CBS 538.82, causal agent of cypress canker disease.</title>
        <authorList>
            <person name="Scali E."/>
            <person name="Rocca G.D."/>
            <person name="Danti R."/>
            <person name="Garbelotto M."/>
            <person name="Barberini S."/>
            <person name="Baroncelli R."/>
            <person name="Emiliani G."/>
        </authorList>
    </citation>
    <scope>NUCLEOTIDE SEQUENCE [LARGE SCALE GENOMIC DNA]</scope>
    <source>
        <strain evidence="2 3">BM-138-508</strain>
    </source>
</reference>
<keyword evidence="3" id="KW-1185">Reference proteome</keyword>
<dbReference type="Pfam" id="PF02458">
    <property type="entry name" value="Transferase"/>
    <property type="match status" value="1"/>
</dbReference>
<sequence length="477" mass="52817">MSASPPNQETDGRADRLELLSIWNQSSPRVYISVILCFPFDNSFIEHAVEHIERSLKRLGRERPLFASRLQAASSTQPGHAHLIQSPEFDIPFEVSSEPCANFVDYEQMRQDGFPPGLFIQPRFGIPGVIGTETGPLPVSRVHALVIDGGLLLGVYLHHSLCDGDSLRIFLECFAAETRGDSIDHPSEQAFDGPRSRQLTNGSLSSLVSKCPEYTLLPQYNGPTQPRLLDSGTPLDAIPKIGKIFVFKKKRIAELQKALEYYCPSGVVPSKYTCLAALSFAHIVRARLQTERFLPPMEAKGSARLWNSVNWRSRAFQDLTGDYFGNAALPAVTKATRRRIVRACEDTSTLASLAPLIKSSIDAVDEAYVKRRFAMVSALPDPRIIGVNYDPRMAQCLAFNTWRHFGADAVWDIPGVPVGKPDAIRRAHGSWNLGTALILPARASSDCQELFVSLSQVAMDALCNDEGWLRWVDRVIG</sequence>
<comment type="caution">
    <text evidence="2">The sequence shown here is derived from an EMBL/GenBank/DDBJ whole genome shotgun (WGS) entry which is preliminary data.</text>
</comment>
<evidence type="ECO:0000313" key="2">
    <source>
        <dbReference type="EMBL" id="KAK9413444.1"/>
    </source>
</evidence>
<keyword evidence="1" id="KW-0808">Transferase</keyword>
<gene>
    <name evidence="2" type="ORF">SUNI508_02643</name>
</gene>
<evidence type="ECO:0000313" key="3">
    <source>
        <dbReference type="Proteomes" id="UP001408356"/>
    </source>
</evidence>
<dbReference type="PANTHER" id="PTHR31642:SF310">
    <property type="entry name" value="FATTY ALCOHOL:CAFFEOYL-COA ACYLTRANSFERASE"/>
    <property type="match status" value="1"/>
</dbReference>
<dbReference type="Proteomes" id="UP001408356">
    <property type="component" value="Unassembled WGS sequence"/>
</dbReference>